<gene>
    <name evidence="2" type="ORF">DXZ20_24000</name>
</gene>
<dbReference type="EMBL" id="QXHD01000004">
    <property type="protein sequence ID" value="NEZ58648.1"/>
    <property type="molecule type" value="Genomic_DNA"/>
</dbReference>
<sequence>MWSFYDANSLFLVRSLFLIATEVFLTFVQLDDLADYSEYVFKVKESRMLALWALVKYEV</sequence>
<organism evidence="2 3">
    <name type="scientific">Adonisia turfae CCMR0081</name>
    <dbReference type="NCBI Taxonomy" id="2292702"/>
    <lineage>
        <taxon>Bacteria</taxon>
        <taxon>Bacillati</taxon>
        <taxon>Cyanobacteriota</taxon>
        <taxon>Adonisia</taxon>
        <taxon>Adonisia turfae</taxon>
    </lineage>
</organism>
<protein>
    <submittedName>
        <fullName evidence="2">Uncharacterized protein</fullName>
    </submittedName>
</protein>
<comment type="caution">
    <text evidence="2">The sequence shown here is derived from an EMBL/GenBank/DDBJ whole genome shotgun (WGS) entry which is preliminary data.</text>
</comment>
<keyword evidence="1" id="KW-0812">Transmembrane</keyword>
<keyword evidence="1" id="KW-0472">Membrane</keyword>
<accession>A0A6M0RQW9</accession>
<evidence type="ECO:0000313" key="3">
    <source>
        <dbReference type="Proteomes" id="UP000481033"/>
    </source>
</evidence>
<feature type="transmembrane region" description="Helical" evidence="1">
    <location>
        <begin position="12"/>
        <end position="30"/>
    </location>
</feature>
<keyword evidence="1" id="KW-1133">Transmembrane helix</keyword>
<proteinExistence type="predicted"/>
<evidence type="ECO:0000256" key="1">
    <source>
        <dbReference type="SAM" id="Phobius"/>
    </source>
</evidence>
<name>A0A6M0RQW9_9CYAN</name>
<dbReference type="AlphaFoldDB" id="A0A6M0RQW9"/>
<evidence type="ECO:0000313" key="2">
    <source>
        <dbReference type="EMBL" id="NEZ58648.1"/>
    </source>
</evidence>
<dbReference type="Proteomes" id="UP000481033">
    <property type="component" value="Unassembled WGS sequence"/>
</dbReference>
<keyword evidence="3" id="KW-1185">Reference proteome</keyword>
<reference evidence="2 3" key="1">
    <citation type="journal article" date="2020" name="Microb. Ecol.">
        <title>Ecogenomics of the Marine Benthic Filamentous Cyanobacterium Adonisia.</title>
        <authorList>
            <person name="Walter J.M."/>
            <person name="Coutinho F.H."/>
            <person name="Leomil L."/>
            <person name="Hargreaves P.I."/>
            <person name="Campeao M.E."/>
            <person name="Vieira V.V."/>
            <person name="Silva B.S."/>
            <person name="Fistarol G.O."/>
            <person name="Salomon P.S."/>
            <person name="Sawabe T."/>
            <person name="Mino S."/>
            <person name="Hosokawa M."/>
            <person name="Miyashita H."/>
            <person name="Maruyama F."/>
            <person name="van Verk M.C."/>
            <person name="Dutilh B.E."/>
            <person name="Thompson C.C."/>
            <person name="Thompson F.L."/>
        </authorList>
    </citation>
    <scope>NUCLEOTIDE SEQUENCE [LARGE SCALE GENOMIC DNA]</scope>
    <source>
        <strain evidence="2 3">CCMR0081</strain>
    </source>
</reference>